<dbReference type="EMBL" id="VLXZ01000024">
    <property type="protein sequence ID" value="TSB44638.1"/>
    <property type="molecule type" value="Genomic_DNA"/>
</dbReference>
<keyword evidence="3 6" id="KW-0067">ATP-binding</keyword>
<dbReference type="RefSeq" id="WP_143850726.1">
    <property type="nucleotide sequence ID" value="NZ_VLXZ01000024.1"/>
</dbReference>
<dbReference type="PANTHER" id="PTHR11638:SF18">
    <property type="entry name" value="HEAT SHOCK PROTEIN 104"/>
    <property type="match status" value="1"/>
</dbReference>
<dbReference type="InterPro" id="IPR001943">
    <property type="entry name" value="UVR_dom"/>
</dbReference>
<evidence type="ECO:0000259" key="9">
    <source>
        <dbReference type="PROSITE" id="PS51903"/>
    </source>
</evidence>
<dbReference type="FunFam" id="3.40.50.300:FF:000025">
    <property type="entry name" value="ATP-dependent Clp protease subunit"/>
    <property type="match status" value="1"/>
</dbReference>
<accession>A0A553ZT38</accession>
<dbReference type="OrthoDB" id="9803641at2"/>
<evidence type="ECO:0000256" key="2">
    <source>
        <dbReference type="ARBA" id="ARBA00022741"/>
    </source>
</evidence>
<dbReference type="Pfam" id="PF02861">
    <property type="entry name" value="Clp_N"/>
    <property type="match status" value="1"/>
</dbReference>
<dbReference type="GO" id="GO:0005737">
    <property type="term" value="C:cytoplasm"/>
    <property type="evidence" value="ECO:0007669"/>
    <property type="project" value="TreeGrafter"/>
</dbReference>
<keyword evidence="11" id="KW-1185">Reference proteome</keyword>
<keyword evidence="1 5" id="KW-0677">Repeat</keyword>
<feature type="region of interest" description="Disordered" evidence="7">
    <location>
        <begin position="144"/>
        <end position="163"/>
    </location>
</feature>
<gene>
    <name evidence="10" type="ORF">FN960_20460</name>
</gene>
<dbReference type="Proteomes" id="UP000318521">
    <property type="component" value="Unassembled WGS sequence"/>
</dbReference>
<dbReference type="InterPro" id="IPR004176">
    <property type="entry name" value="Clp_R_N"/>
</dbReference>
<dbReference type="FunFam" id="1.10.8.60:FF:000017">
    <property type="entry name" value="ATP-dependent chaperone ClpB"/>
    <property type="match status" value="1"/>
</dbReference>
<dbReference type="Pfam" id="PF17871">
    <property type="entry name" value="AAA_lid_9"/>
    <property type="match status" value="1"/>
</dbReference>
<dbReference type="Gene3D" id="1.10.8.60">
    <property type="match status" value="2"/>
</dbReference>
<dbReference type="PROSITE" id="PS00871">
    <property type="entry name" value="CLPAB_2"/>
    <property type="match status" value="1"/>
</dbReference>
<dbReference type="GO" id="GO:0008233">
    <property type="term" value="F:peptidase activity"/>
    <property type="evidence" value="ECO:0007669"/>
    <property type="project" value="UniProtKB-KW"/>
</dbReference>
<dbReference type="InterPro" id="IPR050130">
    <property type="entry name" value="ClpA_ClpB"/>
</dbReference>
<comment type="similarity">
    <text evidence="6">Belongs to the ClpA/ClpB family.</text>
</comment>
<sequence>MMFGRFTERAQKVLALAQEEAIRLGHNNIGTEHILLGLIREGEGIAAKALQALGLGPEKLQKEVETLIGKGQEGSKTKHYTPRAKKVIELSMDEARKLGHSYVGTEHILLGLIREGEGVAARVLNNLGVSLNKARQQVLQLLGSNEGGSSSQQSGAVSNANTPTLDSLARDLTAIAREESLDPVIGRSKEIERVIQVLSRRTKNNPVLIGEPGVGKTAIAEGLAQSIVANEVPETLRNKRVMTLDMGTVVAGTKYRGEFEDRLKKVMDEIRQAGNVILFIDELHTLIGAGGAEGAIDASNILKPSLARGELQCIGATTIDEYRKYIEKDAALERRFQPIQVNEPSLDESIQILKGLRDRYEAHHRVTITDTAIDEAVKLSDRYISDRFLPDKAIDLIDEAASKVRLRSYTAPPDLKELEQKLEETRKEKDAAVQSQEFEKAASLRDSEQRLREQLDEMKNKWKKKQGQENTEVSVEDIAQVVASWTGIPVAKLAEEETDRLLKMEEILHQRVVGQEEAVLSISKAVRRARAGLKDPKRPIGSFIFLGPTGVGKTELARAVAETLFGDEDSVIRIDMSEYMEKHSTSRLVGSPPGYVGHEEGGQLTEKIRRKPYSVILLDEIEKAHPDVFNILLQVLEDGRLTDSKGRTVDFRNTAVIMTSNVGASALKGNKYLGFTTETEGREYKDMKDRVMGELKNSFRPEFINRIDEIIVFHALEKKHVREIITLMANQLKARLTEQGIEFELTEEAKDKITDLGYDPEYGARPLRRALQKQVEDRLSEELLKGNISKGQKALIGVKDGELYVETLETKEETATLK</sequence>
<dbReference type="InterPro" id="IPR019489">
    <property type="entry name" value="Clp_ATPase_C"/>
</dbReference>
<dbReference type="GO" id="GO:0005524">
    <property type="term" value="F:ATP binding"/>
    <property type="evidence" value="ECO:0007669"/>
    <property type="project" value="UniProtKB-KW"/>
</dbReference>
<feature type="region of interest" description="Disordered" evidence="7">
    <location>
        <begin position="426"/>
        <end position="447"/>
    </location>
</feature>
<dbReference type="Gene3D" id="3.40.50.300">
    <property type="entry name" value="P-loop containing nucleotide triphosphate hydrolases"/>
    <property type="match status" value="2"/>
</dbReference>
<dbReference type="InterPro" id="IPR018368">
    <property type="entry name" value="ClpA/B_CS1"/>
</dbReference>
<dbReference type="InterPro" id="IPR041546">
    <property type="entry name" value="ClpA/ClpB_AAA_lid"/>
</dbReference>
<dbReference type="Pfam" id="PF00004">
    <property type="entry name" value="AAA"/>
    <property type="match status" value="1"/>
</dbReference>
<feature type="compositionally biased region" description="Low complexity" evidence="7">
    <location>
        <begin position="144"/>
        <end position="161"/>
    </location>
</feature>
<dbReference type="InterPro" id="IPR003593">
    <property type="entry name" value="AAA+_ATPase"/>
</dbReference>
<dbReference type="InterPro" id="IPR028299">
    <property type="entry name" value="ClpA/B_CS2"/>
</dbReference>
<dbReference type="GO" id="GO:0016887">
    <property type="term" value="F:ATP hydrolysis activity"/>
    <property type="evidence" value="ECO:0007669"/>
    <property type="project" value="InterPro"/>
</dbReference>
<dbReference type="FunFam" id="3.40.50.300:FF:000010">
    <property type="entry name" value="Chaperone clpB 1, putative"/>
    <property type="match status" value="1"/>
</dbReference>
<feature type="domain" description="UVR" evidence="8">
    <location>
        <begin position="419"/>
        <end position="454"/>
    </location>
</feature>
<dbReference type="PRINTS" id="PR00300">
    <property type="entry name" value="CLPPROTEASEA"/>
</dbReference>
<dbReference type="GO" id="GO:0006508">
    <property type="term" value="P:proteolysis"/>
    <property type="evidence" value="ECO:0007669"/>
    <property type="project" value="UniProtKB-KW"/>
</dbReference>
<evidence type="ECO:0000256" key="1">
    <source>
        <dbReference type="ARBA" id="ARBA00022737"/>
    </source>
</evidence>
<evidence type="ECO:0000256" key="3">
    <source>
        <dbReference type="ARBA" id="ARBA00022840"/>
    </source>
</evidence>
<keyword evidence="10" id="KW-0378">Hydrolase</keyword>
<dbReference type="FunFam" id="1.10.1780.10:FF:000001">
    <property type="entry name" value="ATP-dependent Clp protease ATP-binding subunit"/>
    <property type="match status" value="1"/>
</dbReference>
<dbReference type="CDD" id="cd19499">
    <property type="entry name" value="RecA-like_ClpB_Hsp104-like"/>
    <property type="match status" value="1"/>
</dbReference>
<dbReference type="PROSITE" id="PS50151">
    <property type="entry name" value="UVR"/>
    <property type="match status" value="1"/>
</dbReference>
<dbReference type="Pfam" id="PF07724">
    <property type="entry name" value="AAA_2"/>
    <property type="match status" value="1"/>
</dbReference>
<feature type="domain" description="Clp R" evidence="9">
    <location>
        <begin position="3"/>
        <end position="144"/>
    </location>
</feature>
<keyword evidence="2 6" id="KW-0547">Nucleotide-binding</keyword>
<dbReference type="InterPro" id="IPR027417">
    <property type="entry name" value="P-loop_NTPase"/>
</dbReference>
<evidence type="ECO:0000256" key="7">
    <source>
        <dbReference type="SAM" id="MobiDB-lite"/>
    </source>
</evidence>
<dbReference type="AlphaFoldDB" id="A0A553ZT38"/>
<reference evidence="10 11" key="1">
    <citation type="submission" date="2019-07" db="EMBL/GenBank/DDBJ databases">
        <authorList>
            <person name="Park Y.J."/>
            <person name="Jeong S.E."/>
            <person name="Jung H.S."/>
        </authorList>
    </citation>
    <scope>NUCLEOTIDE SEQUENCE [LARGE SCALE GENOMIC DNA]</scope>
    <source>
        <strain evidence="11">P16(2019)</strain>
    </source>
</reference>
<dbReference type="Gene3D" id="1.10.1780.10">
    <property type="entry name" value="Clp, N-terminal domain"/>
    <property type="match status" value="1"/>
</dbReference>
<dbReference type="Pfam" id="PF10431">
    <property type="entry name" value="ClpB_D2-small"/>
    <property type="match status" value="1"/>
</dbReference>
<protein>
    <submittedName>
        <fullName evidence="10">ATP-dependent Clp protease ATP-binding subunit</fullName>
    </submittedName>
</protein>
<evidence type="ECO:0000256" key="5">
    <source>
        <dbReference type="PROSITE-ProRule" id="PRU01251"/>
    </source>
</evidence>
<dbReference type="PROSITE" id="PS00870">
    <property type="entry name" value="CLPAB_1"/>
    <property type="match status" value="1"/>
</dbReference>
<dbReference type="PROSITE" id="PS51903">
    <property type="entry name" value="CLP_R"/>
    <property type="match status" value="1"/>
</dbReference>
<dbReference type="SUPFAM" id="SSF81923">
    <property type="entry name" value="Double Clp-N motif"/>
    <property type="match status" value="1"/>
</dbReference>
<comment type="caution">
    <text evidence="10">The sequence shown here is derived from an EMBL/GenBank/DDBJ whole genome shotgun (WGS) entry which is preliminary data.</text>
</comment>
<evidence type="ECO:0000313" key="10">
    <source>
        <dbReference type="EMBL" id="TSB44638.1"/>
    </source>
</evidence>
<keyword evidence="10" id="KW-0645">Protease</keyword>
<dbReference type="CDD" id="cd00009">
    <property type="entry name" value="AAA"/>
    <property type="match status" value="1"/>
</dbReference>
<dbReference type="InterPro" id="IPR001270">
    <property type="entry name" value="ClpA/B"/>
</dbReference>
<dbReference type="SMART" id="SM00382">
    <property type="entry name" value="AAA"/>
    <property type="match status" value="2"/>
</dbReference>
<dbReference type="PANTHER" id="PTHR11638">
    <property type="entry name" value="ATP-DEPENDENT CLP PROTEASE"/>
    <property type="match status" value="1"/>
</dbReference>
<keyword evidence="4 6" id="KW-0143">Chaperone</keyword>
<dbReference type="InterPro" id="IPR003959">
    <property type="entry name" value="ATPase_AAA_core"/>
</dbReference>
<name>A0A553ZT38_9BACI</name>
<dbReference type="Gene3D" id="4.10.860.10">
    <property type="entry name" value="UVR domain"/>
    <property type="match status" value="1"/>
</dbReference>
<dbReference type="SUPFAM" id="SSF52540">
    <property type="entry name" value="P-loop containing nucleoside triphosphate hydrolases"/>
    <property type="match status" value="2"/>
</dbReference>
<proteinExistence type="inferred from homology"/>
<organism evidence="10 11">
    <name type="scientific">Alkalicoccobacillus porphyridii</name>
    <dbReference type="NCBI Taxonomy" id="2597270"/>
    <lineage>
        <taxon>Bacteria</taxon>
        <taxon>Bacillati</taxon>
        <taxon>Bacillota</taxon>
        <taxon>Bacilli</taxon>
        <taxon>Bacillales</taxon>
        <taxon>Bacillaceae</taxon>
        <taxon>Alkalicoccobacillus</taxon>
    </lineage>
</organism>
<evidence type="ECO:0000259" key="8">
    <source>
        <dbReference type="PROSITE" id="PS50151"/>
    </source>
</evidence>
<evidence type="ECO:0000313" key="11">
    <source>
        <dbReference type="Proteomes" id="UP000318521"/>
    </source>
</evidence>
<evidence type="ECO:0000256" key="4">
    <source>
        <dbReference type="ARBA" id="ARBA00023186"/>
    </source>
</evidence>
<dbReference type="SMART" id="SM01086">
    <property type="entry name" value="ClpB_D2-small"/>
    <property type="match status" value="1"/>
</dbReference>
<evidence type="ECO:0000256" key="6">
    <source>
        <dbReference type="RuleBase" id="RU004432"/>
    </source>
</evidence>
<dbReference type="InterPro" id="IPR036628">
    <property type="entry name" value="Clp_N_dom_sf"/>
</dbReference>
<dbReference type="GO" id="GO:0034605">
    <property type="term" value="P:cellular response to heat"/>
    <property type="evidence" value="ECO:0007669"/>
    <property type="project" value="TreeGrafter"/>
</dbReference>